<dbReference type="EMBL" id="JAEEGC010000032">
    <property type="protein sequence ID" value="MBV7272757.1"/>
    <property type="molecule type" value="Genomic_DNA"/>
</dbReference>
<name>A0A949TP00_9CLOT</name>
<proteinExistence type="predicted"/>
<dbReference type="Proteomes" id="UP000694308">
    <property type="component" value="Unassembled WGS sequence"/>
</dbReference>
<keyword evidence="2" id="KW-1185">Reference proteome</keyword>
<accession>A0A949TP00</accession>
<dbReference type="PANTHER" id="PTHR30087">
    <property type="entry name" value="INNER MEMBRANE PROTEIN"/>
    <property type="match status" value="1"/>
</dbReference>
<dbReference type="PANTHER" id="PTHR30087:SF1">
    <property type="entry name" value="HYPOTHETICAL CYTOSOLIC PROTEIN"/>
    <property type="match status" value="1"/>
</dbReference>
<dbReference type="Pfam" id="PF04463">
    <property type="entry name" value="2-thiour_desulf"/>
    <property type="match status" value="1"/>
</dbReference>
<evidence type="ECO:0000313" key="1">
    <source>
        <dbReference type="EMBL" id="MBV7272757.1"/>
    </source>
</evidence>
<reference evidence="1" key="1">
    <citation type="submission" date="2020-12" db="EMBL/GenBank/DDBJ databases">
        <title>Clostridium thailandense sp. nov., a novel acetogenic bacterium isolated from peat land soil in Thailand.</title>
        <authorList>
            <person name="Chaikitkaew S."/>
            <person name="Birkeland N.K."/>
        </authorList>
    </citation>
    <scope>NUCLEOTIDE SEQUENCE</scope>
    <source>
        <strain evidence="1">PL3</strain>
    </source>
</reference>
<sequence>MKVLVSSCIIGCNCKYNGGNNLNSRVVDFLKDEEVIEVCPEMLVGMSIPRASAEIVDGCVTESNGKDVDKEYRKGVEMALEKIKQEDIDLVILQSRSPTCGVNRIYDGSFTGKLIKFILKIFYIMQKRGALNDKTKKIEKRR</sequence>
<dbReference type="InterPro" id="IPR007553">
    <property type="entry name" value="2-thiour_desulf"/>
</dbReference>
<organism evidence="1 2">
    <name type="scientific">Clostridium thailandense</name>
    <dbReference type="NCBI Taxonomy" id="2794346"/>
    <lineage>
        <taxon>Bacteria</taxon>
        <taxon>Bacillati</taxon>
        <taxon>Bacillota</taxon>
        <taxon>Clostridia</taxon>
        <taxon>Eubacteriales</taxon>
        <taxon>Clostridiaceae</taxon>
        <taxon>Clostridium</taxon>
    </lineage>
</organism>
<dbReference type="AlphaFoldDB" id="A0A949TP00"/>
<protein>
    <submittedName>
        <fullName evidence="1">DUF523 domain-containing protein</fullName>
    </submittedName>
</protein>
<gene>
    <name evidence="1" type="ORF">I6U48_07465</name>
</gene>
<evidence type="ECO:0000313" key="2">
    <source>
        <dbReference type="Proteomes" id="UP000694308"/>
    </source>
</evidence>
<dbReference type="RefSeq" id="WP_218319790.1">
    <property type="nucleotide sequence ID" value="NZ_JAEEGC010000032.1"/>
</dbReference>
<comment type="caution">
    <text evidence="1">The sequence shown here is derived from an EMBL/GenBank/DDBJ whole genome shotgun (WGS) entry which is preliminary data.</text>
</comment>